<comment type="cofactor">
    <cofactor evidence="1 7">
        <name>pyridoxal 5'-phosphate</name>
        <dbReference type="ChEBI" id="CHEBI:597326"/>
    </cofactor>
</comment>
<dbReference type="PANTHER" id="PTHR43586:SF8">
    <property type="entry name" value="CYSTEINE DESULFURASE 1, CHLOROPLASTIC"/>
    <property type="match status" value="1"/>
</dbReference>
<organism evidence="10 11">
    <name type="scientific">Candidatus Lloydbacteria bacterium CG22_combo_CG10-13_8_21_14_all_47_15</name>
    <dbReference type="NCBI Taxonomy" id="1974635"/>
    <lineage>
        <taxon>Bacteria</taxon>
        <taxon>Candidatus Lloydiibacteriota</taxon>
    </lineage>
</organism>
<dbReference type="InterPro" id="IPR020578">
    <property type="entry name" value="Aminotrans_V_PyrdxlP_BS"/>
</dbReference>
<dbReference type="InterPro" id="IPR015424">
    <property type="entry name" value="PyrdxlP-dep_Trfase"/>
</dbReference>
<dbReference type="InterPro" id="IPR010970">
    <property type="entry name" value="Cys_dSase_SufS"/>
</dbReference>
<accession>A0A2H0CT52</accession>
<sequence>MIISEKIKKDFPIFSNNPDLAYLDSAASSQTPEPVLQAMLEYYTTYRANIHRGIYRESKLATDEYAQARKEVAVFINADEKEIIFTGGATISSNMLAASLEHAGIVTHGDEIVASIMEHHANFLPWQEFASRRKAVFTTIPLRTNLFSIDYAFAEKIITHKTKIVAVTLASNVLGSINDIRRIADIAHSHGALLVCDATAAAGHIPIDVALLDCDFLFFSGHKMCGPTGIGVLYGKKKHLENLPPGFVGGGIVADVSSKHARYLPPPERFETGTPNISGAIGLGAACHYLSSIGVKTIHEHTQTMLAEAYERLAKIPGITIYAEKNPAKNVGIISFTMASAHAHDVAQILAEHRVAVRAGHHCAMPLGQAIGAPATTRASFYLYNTREDVMLLTDALTEVKTIFG</sequence>
<dbReference type="Gene3D" id="3.90.1150.10">
    <property type="entry name" value="Aspartate Aminotransferase, domain 1"/>
    <property type="match status" value="1"/>
</dbReference>
<evidence type="ECO:0000256" key="6">
    <source>
        <dbReference type="ARBA" id="ARBA00050776"/>
    </source>
</evidence>
<dbReference type="PROSITE" id="PS00595">
    <property type="entry name" value="AA_TRANSFER_CLASS_5"/>
    <property type="match status" value="1"/>
</dbReference>
<keyword evidence="4 8" id="KW-0808">Transferase</keyword>
<dbReference type="Gene3D" id="3.40.640.10">
    <property type="entry name" value="Type I PLP-dependent aspartate aminotransferase-like (Major domain)"/>
    <property type="match status" value="1"/>
</dbReference>
<dbReference type="Proteomes" id="UP000230638">
    <property type="component" value="Unassembled WGS sequence"/>
</dbReference>
<gene>
    <name evidence="10" type="ORF">COW88_03045</name>
</gene>
<evidence type="ECO:0000256" key="8">
    <source>
        <dbReference type="RuleBase" id="RU004506"/>
    </source>
</evidence>
<dbReference type="EMBL" id="PCTL01000030">
    <property type="protein sequence ID" value="PIP73103.1"/>
    <property type="molecule type" value="Genomic_DNA"/>
</dbReference>
<comment type="function">
    <text evidence="8">Catalyzes the removal of elemental sulfur and selenium atoms from L-cysteine, L-cystine, L-selenocysteine, and L-selenocystine to produce L-alanine.</text>
</comment>
<evidence type="ECO:0000256" key="2">
    <source>
        <dbReference type="ARBA" id="ARBA00010447"/>
    </source>
</evidence>
<dbReference type="EC" id="2.8.1.7" evidence="3 8"/>
<dbReference type="InterPro" id="IPR015422">
    <property type="entry name" value="PyrdxlP-dep_Trfase_small"/>
</dbReference>
<evidence type="ECO:0000259" key="9">
    <source>
        <dbReference type="Pfam" id="PF00266"/>
    </source>
</evidence>
<evidence type="ECO:0000256" key="3">
    <source>
        <dbReference type="ARBA" id="ARBA00012239"/>
    </source>
</evidence>
<proteinExistence type="inferred from homology"/>
<dbReference type="InterPro" id="IPR000192">
    <property type="entry name" value="Aminotrans_V_dom"/>
</dbReference>
<dbReference type="CDD" id="cd06453">
    <property type="entry name" value="SufS_like"/>
    <property type="match status" value="1"/>
</dbReference>
<keyword evidence="5 8" id="KW-0663">Pyridoxal phosphate</keyword>
<comment type="caution">
    <text evidence="10">The sequence shown here is derived from an EMBL/GenBank/DDBJ whole genome shotgun (WGS) entry which is preliminary data.</text>
</comment>
<dbReference type="PANTHER" id="PTHR43586">
    <property type="entry name" value="CYSTEINE DESULFURASE"/>
    <property type="match status" value="1"/>
</dbReference>
<comment type="catalytic activity">
    <reaction evidence="6 8">
        <text>(sulfur carrier)-H + L-cysteine = (sulfur carrier)-SH + L-alanine</text>
        <dbReference type="Rhea" id="RHEA:43892"/>
        <dbReference type="Rhea" id="RHEA-COMP:14737"/>
        <dbReference type="Rhea" id="RHEA-COMP:14739"/>
        <dbReference type="ChEBI" id="CHEBI:29917"/>
        <dbReference type="ChEBI" id="CHEBI:35235"/>
        <dbReference type="ChEBI" id="CHEBI:57972"/>
        <dbReference type="ChEBI" id="CHEBI:64428"/>
        <dbReference type="EC" id="2.8.1.7"/>
    </reaction>
</comment>
<evidence type="ECO:0000256" key="1">
    <source>
        <dbReference type="ARBA" id="ARBA00001933"/>
    </source>
</evidence>
<comment type="similarity">
    <text evidence="2 8">Belongs to the class-V pyridoxal-phosphate-dependent aminotransferase family. Csd subfamily.</text>
</comment>
<evidence type="ECO:0000256" key="5">
    <source>
        <dbReference type="ARBA" id="ARBA00022898"/>
    </source>
</evidence>
<dbReference type="GO" id="GO:0006534">
    <property type="term" value="P:cysteine metabolic process"/>
    <property type="evidence" value="ECO:0007669"/>
    <property type="project" value="UniProtKB-UniRule"/>
</dbReference>
<evidence type="ECO:0000313" key="11">
    <source>
        <dbReference type="Proteomes" id="UP000230638"/>
    </source>
</evidence>
<protein>
    <recommendedName>
        <fullName evidence="3 8">Cysteine desulfurase</fullName>
        <ecNumber evidence="3 8">2.8.1.7</ecNumber>
    </recommendedName>
</protein>
<evidence type="ECO:0000313" key="10">
    <source>
        <dbReference type="EMBL" id="PIP73103.1"/>
    </source>
</evidence>
<dbReference type="GO" id="GO:0030170">
    <property type="term" value="F:pyridoxal phosphate binding"/>
    <property type="evidence" value="ECO:0007669"/>
    <property type="project" value="UniProtKB-UniRule"/>
</dbReference>
<dbReference type="NCBIfam" id="TIGR01979">
    <property type="entry name" value="sufS"/>
    <property type="match status" value="1"/>
</dbReference>
<reference evidence="10 11" key="1">
    <citation type="submission" date="2017-09" db="EMBL/GenBank/DDBJ databases">
        <title>Depth-based differentiation of microbial function through sediment-hosted aquifers and enrichment of novel symbionts in the deep terrestrial subsurface.</title>
        <authorList>
            <person name="Probst A.J."/>
            <person name="Ladd B."/>
            <person name="Jarett J.K."/>
            <person name="Geller-Mcgrath D.E."/>
            <person name="Sieber C.M."/>
            <person name="Emerson J.B."/>
            <person name="Anantharaman K."/>
            <person name="Thomas B.C."/>
            <person name="Malmstrom R."/>
            <person name="Stieglmeier M."/>
            <person name="Klingl A."/>
            <person name="Woyke T."/>
            <person name="Ryan C.M."/>
            <person name="Banfield J.F."/>
        </authorList>
    </citation>
    <scope>NUCLEOTIDE SEQUENCE [LARGE SCALE GENOMIC DNA]</scope>
    <source>
        <strain evidence="10">CG22_combo_CG10-13_8_21_14_all_47_15</strain>
    </source>
</reference>
<name>A0A2H0CT52_9BACT</name>
<dbReference type="GO" id="GO:0031071">
    <property type="term" value="F:cysteine desulfurase activity"/>
    <property type="evidence" value="ECO:0007669"/>
    <property type="project" value="UniProtKB-UniRule"/>
</dbReference>
<dbReference type="SUPFAM" id="SSF53383">
    <property type="entry name" value="PLP-dependent transferases"/>
    <property type="match status" value="1"/>
</dbReference>
<feature type="domain" description="Aminotransferase class V" evidence="9">
    <location>
        <begin position="22"/>
        <end position="392"/>
    </location>
</feature>
<dbReference type="InterPro" id="IPR015421">
    <property type="entry name" value="PyrdxlP-dep_Trfase_major"/>
</dbReference>
<evidence type="ECO:0000256" key="7">
    <source>
        <dbReference type="RuleBase" id="RU004504"/>
    </source>
</evidence>
<dbReference type="Pfam" id="PF00266">
    <property type="entry name" value="Aminotran_5"/>
    <property type="match status" value="1"/>
</dbReference>
<evidence type="ECO:0000256" key="4">
    <source>
        <dbReference type="ARBA" id="ARBA00022679"/>
    </source>
</evidence>
<dbReference type="AlphaFoldDB" id="A0A2H0CT52"/>